<proteinExistence type="predicted"/>
<dbReference type="AlphaFoldDB" id="A0A1R4B6N0"/>
<dbReference type="Pfam" id="PF12614">
    <property type="entry name" value="RRF_GI"/>
    <property type="match status" value="1"/>
</dbReference>
<dbReference type="OrthoDB" id="6199326at2"/>
<sequence>MDIPLTVELRSFVQRVGRTRATQLRDMAQQHGCEMQRIRRSRHWQIQGNAQQLKQFCQQWQSLGLDTECSMVARILGELSKPAMISNEDKSAVLLQLVKENSALTIAELMAQTDCTLSEAREARSAADDDWAL</sequence>
<keyword evidence="2" id="KW-1185">Reference proteome</keyword>
<evidence type="ECO:0000313" key="2">
    <source>
        <dbReference type="Proteomes" id="UP000189475"/>
    </source>
</evidence>
<dbReference type="STRING" id="1918946.VPAL9027_02535"/>
<reference evidence="1 2" key="1">
    <citation type="submission" date="2017-02" db="EMBL/GenBank/DDBJ databases">
        <authorList>
            <person name="Peterson S.W."/>
        </authorList>
    </citation>
    <scope>NUCLEOTIDE SEQUENCE [LARGE SCALE GENOMIC DNA]</scope>
    <source>
        <strain evidence="1 2">CECT 9027</strain>
    </source>
</reference>
<organism evidence="1 2">
    <name type="scientific">Vibrio palustris</name>
    <dbReference type="NCBI Taxonomy" id="1918946"/>
    <lineage>
        <taxon>Bacteria</taxon>
        <taxon>Pseudomonadati</taxon>
        <taxon>Pseudomonadota</taxon>
        <taxon>Gammaproteobacteria</taxon>
        <taxon>Vibrionales</taxon>
        <taxon>Vibrionaceae</taxon>
        <taxon>Vibrio</taxon>
    </lineage>
</organism>
<dbReference type="Proteomes" id="UP000189475">
    <property type="component" value="Unassembled WGS sequence"/>
</dbReference>
<name>A0A1R4B6N0_9VIBR</name>
<dbReference type="EMBL" id="FUFT01000005">
    <property type="protein sequence ID" value="SJL84546.1"/>
    <property type="molecule type" value="Genomic_DNA"/>
</dbReference>
<protein>
    <submittedName>
        <fullName evidence="1">Ribosome recycling factor</fullName>
    </submittedName>
</protein>
<dbReference type="RefSeq" id="WP_077314902.1">
    <property type="nucleotide sequence ID" value="NZ_AP024888.1"/>
</dbReference>
<evidence type="ECO:0000313" key="1">
    <source>
        <dbReference type="EMBL" id="SJL84546.1"/>
    </source>
</evidence>
<accession>A0A1R4B6N0</accession>
<dbReference type="InterPro" id="IPR022253">
    <property type="entry name" value="Ribosome_recyc_fac_bac"/>
</dbReference>
<gene>
    <name evidence="1" type="ORF">VPAL9027_02535</name>
</gene>